<dbReference type="InterPro" id="IPR011234">
    <property type="entry name" value="Fumarylacetoacetase-like_C"/>
</dbReference>
<dbReference type="InterPro" id="IPR036663">
    <property type="entry name" value="Fumarylacetoacetase_C_sf"/>
</dbReference>
<evidence type="ECO:0000313" key="4">
    <source>
        <dbReference type="Proteomes" id="UP000752814"/>
    </source>
</evidence>
<dbReference type="GO" id="GO:0018773">
    <property type="term" value="F:acetylpyruvate hydrolase activity"/>
    <property type="evidence" value="ECO:0007669"/>
    <property type="project" value="TreeGrafter"/>
</dbReference>
<organism evidence="3 4">
    <name type="scientific">Candidatus Methanomassiliicoccus intestinalis</name>
    <dbReference type="NCBI Taxonomy" id="1406512"/>
    <lineage>
        <taxon>Archaea</taxon>
        <taxon>Methanobacteriati</taxon>
        <taxon>Thermoplasmatota</taxon>
        <taxon>Thermoplasmata</taxon>
        <taxon>Methanomassiliicoccales</taxon>
        <taxon>Methanomassiliicoccaceae</taxon>
        <taxon>Methanomassiliicoccus</taxon>
    </lineage>
</organism>
<dbReference type="Gene3D" id="3.90.850.10">
    <property type="entry name" value="Fumarylacetoacetase-like, C-terminal domain"/>
    <property type="match status" value="1"/>
</dbReference>
<name>A0A8J8PE05_9ARCH</name>
<evidence type="ECO:0000259" key="2">
    <source>
        <dbReference type="Pfam" id="PF01557"/>
    </source>
</evidence>
<dbReference type="FunFam" id="3.90.850.10:FF:000002">
    <property type="entry name" value="2-hydroxyhepta-2,4-diene-1,7-dioate isomerase"/>
    <property type="match status" value="1"/>
</dbReference>
<dbReference type="Proteomes" id="UP000752814">
    <property type="component" value="Unassembled WGS sequence"/>
</dbReference>
<dbReference type="RefSeq" id="WP_400195265.1">
    <property type="nucleotide sequence ID" value="NZ_CAYAYE010000008.1"/>
</dbReference>
<evidence type="ECO:0000256" key="1">
    <source>
        <dbReference type="ARBA" id="ARBA00022723"/>
    </source>
</evidence>
<sequence>MKIVCIGQNYKAHADEMELKVRKEPVIFLKAQSSLAENGAVIYFPGEGRVDYEGELAVIIGRKAKNVKSADALEYAVSLAAFNDVTARDMQDEARAAGLPWALSKSVDTFAPMSDPVPITYVPDLSDLKIETRVNGVLKQSGSVSDMIFSVPELIEYITKYITLEAGDIIATGTPVGVGPLEDGDEVEVKIESVGTLRNKFHRLVV</sequence>
<feature type="domain" description="Fumarylacetoacetase-like C-terminal" evidence="2">
    <location>
        <begin position="2"/>
        <end position="201"/>
    </location>
</feature>
<evidence type="ECO:0000313" key="3">
    <source>
        <dbReference type="EMBL" id="TQS84292.1"/>
    </source>
</evidence>
<dbReference type="GO" id="GO:0046872">
    <property type="term" value="F:metal ion binding"/>
    <property type="evidence" value="ECO:0007669"/>
    <property type="project" value="UniProtKB-KW"/>
</dbReference>
<dbReference type="EMBL" id="LVVT01000002">
    <property type="protein sequence ID" value="TQS84292.1"/>
    <property type="molecule type" value="Genomic_DNA"/>
</dbReference>
<reference evidence="3" key="1">
    <citation type="submission" date="2016-03" db="EMBL/GenBank/DDBJ databases">
        <authorList>
            <person name="Borrel G."/>
            <person name="Mccann A."/>
            <person name="O'Toole P.W."/>
        </authorList>
    </citation>
    <scope>NUCLEOTIDE SEQUENCE</scope>
    <source>
        <strain evidence="3">183</strain>
    </source>
</reference>
<dbReference type="PANTHER" id="PTHR11820:SF7">
    <property type="entry name" value="ACYLPYRUVASE FAHD1, MITOCHONDRIAL"/>
    <property type="match status" value="1"/>
</dbReference>
<accession>A0A8J8PE05</accession>
<gene>
    <name evidence="3" type="ORF">A3207_05480</name>
</gene>
<protein>
    <submittedName>
        <fullName evidence="3">Acylpyruvase</fullName>
    </submittedName>
</protein>
<dbReference type="AlphaFoldDB" id="A0A8J8PE05"/>
<comment type="caution">
    <text evidence="3">The sequence shown here is derived from an EMBL/GenBank/DDBJ whole genome shotgun (WGS) entry which is preliminary data.</text>
</comment>
<proteinExistence type="predicted"/>
<keyword evidence="1" id="KW-0479">Metal-binding</keyword>
<dbReference type="GO" id="GO:0016853">
    <property type="term" value="F:isomerase activity"/>
    <property type="evidence" value="ECO:0007669"/>
    <property type="project" value="UniProtKB-ARBA"/>
</dbReference>
<dbReference type="PANTHER" id="PTHR11820">
    <property type="entry name" value="ACYLPYRUVASE"/>
    <property type="match status" value="1"/>
</dbReference>
<dbReference type="GO" id="GO:0019752">
    <property type="term" value="P:carboxylic acid metabolic process"/>
    <property type="evidence" value="ECO:0007669"/>
    <property type="project" value="UniProtKB-ARBA"/>
</dbReference>
<dbReference type="Pfam" id="PF01557">
    <property type="entry name" value="FAA_hydrolase"/>
    <property type="match status" value="1"/>
</dbReference>
<dbReference type="SUPFAM" id="SSF56529">
    <property type="entry name" value="FAH"/>
    <property type="match status" value="1"/>
</dbReference>